<dbReference type="InterPro" id="IPR051929">
    <property type="entry name" value="VirAsm_ModProt"/>
</dbReference>
<protein>
    <submittedName>
        <fullName evidence="8">Predicted metal-dependent protease of the PAD1/JAB1 superfamily</fullName>
    </submittedName>
</protein>
<evidence type="ECO:0000313" key="9">
    <source>
        <dbReference type="Proteomes" id="UP000002654"/>
    </source>
</evidence>
<keyword evidence="9" id="KW-1185">Reference proteome</keyword>
<evidence type="ECO:0000256" key="6">
    <source>
        <dbReference type="SAM" id="Phobius"/>
    </source>
</evidence>
<keyword evidence="4" id="KW-0862">Zinc</keyword>
<dbReference type="eggNOG" id="arCOG01138">
    <property type="taxonomic scope" value="Archaea"/>
</dbReference>
<dbReference type="GO" id="GO:0008270">
    <property type="term" value="F:zinc ion binding"/>
    <property type="evidence" value="ECO:0007669"/>
    <property type="project" value="TreeGrafter"/>
</dbReference>
<dbReference type="AlphaFoldDB" id="G4RP39"/>
<dbReference type="PANTHER" id="PTHR34858:SF1">
    <property type="entry name" value="CYSO-CYSTEINE PEPTIDASE"/>
    <property type="match status" value="1"/>
</dbReference>
<keyword evidence="6" id="KW-1133">Transmembrane helix</keyword>
<dbReference type="Gene3D" id="3.40.140.10">
    <property type="entry name" value="Cytidine Deaminase, domain 2"/>
    <property type="match status" value="1"/>
</dbReference>
<dbReference type="OrthoDB" id="10589at2157"/>
<evidence type="ECO:0000256" key="4">
    <source>
        <dbReference type="ARBA" id="ARBA00022833"/>
    </source>
</evidence>
<dbReference type="Pfam" id="PF14464">
    <property type="entry name" value="Prok-JAB"/>
    <property type="match status" value="1"/>
</dbReference>
<reference evidence="8 9" key="1">
    <citation type="journal article" date="2011" name="PLoS ONE">
        <title>The complete genome sequence of Thermoproteus tenax: a physiologically versatile member of the Crenarchaeota.</title>
        <authorList>
            <person name="Siebers B."/>
            <person name="Zaparty M."/>
            <person name="Raddatz G."/>
            <person name="Tjaden B."/>
            <person name="Albers S.V."/>
            <person name="Bell S.D."/>
            <person name="Blombach F."/>
            <person name="Kletzin A."/>
            <person name="Kyrpides N."/>
            <person name="Lanz C."/>
            <person name="Plagens A."/>
            <person name="Rampp M."/>
            <person name="Rosinus A."/>
            <person name="von Jan M."/>
            <person name="Makarova K.S."/>
            <person name="Klenk H.P."/>
            <person name="Schuster S.C."/>
            <person name="Hensel R."/>
        </authorList>
    </citation>
    <scope>NUCLEOTIDE SEQUENCE [LARGE SCALE GENOMIC DNA]</scope>
    <source>
        <strain evidence="9">ATCC 35583 / DSM 2078 / JCM 9277 / NBRC 100435 / Kra 1</strain>
    </source>
</reference>
<accession>G4RP39</accession>
<keyword evidence="6" id="KW-0812">Transmembrane</keyword>
<organism evidence="8 9">
    <name type="scientific">Thermoproteus tenax (strain ATCC 35583 / DSM 2078 / JCM 9277 / NBRC 100435 / Kra 1)</name>
    <dbReference type="NCBI Taxonomy" id="768679"/>
    <lineage>
        <taxon>Archaea</taxon>
        <taxon>Thermoproteota</taxon>
        <taxon>Thermoprotei</taxon>
        <taxon>Thermoproteales</taxon>
        <taxon>Thermoproteaceae</taxon>
        <taxon>Thermoproteus</taxon>
    </lineage>
</organism>
<dbReference type="InterPro" id="IPR028090">
    <property type="entry name" value="JAB_dom_prok"/>
</dbReference>
<dbReference type="STRING" id="768679.TTX_0675"/>
<feature type="transmembrane region" description="Helical" evidence="6">
    <location>
        <begin position="95"/>
        <end position="117"/>
    </location>
</feature>
<dbReference type="CDD" id="cd08070">
    <property type="entry name" value="MPN_like"/>
    <property type="match status" value="1"/>
</dbReference>
<name>G4RP39_THETK</name>
<evidence type="ECO:0000256" key="3">
    <source>
        <dbReference type="ARBA" id="ARBA00022801"/>
    </source>
</evidence>
<dbReference type="GO" id="GO:0006508">
    <property type="term" value="P:proteolysis"/>
    <property type="evidence" value="ECO:0007669"/>
    <property type="project" value="UniProtKB-KW"/>
</dbReference>
<keyword evidence="5" id="KW-0482">Metalloprotease</keyword>
<evidence type="ECO:0000256" key="2">
    <source>
        <dbReference type="ARBA" id="ARBA00022723"/>
    </source>
</evidence>
<keyword evidence="6" id="KW-0472">Membrane</keyword>
<dbReference type="GeneID" id="11261570"/>
<dbReference type="RefSeq" id="WP_014126590.1">
    <property type="nucleotide sequence ID" value="NC_016070.1"/>
</dbReference>
<keyword evidence="3" id="KW-0378">Hydrolase</keyword>
<evidence type="ECO:0000256" key="5">
    <source>
        <dbReference type="ARBA" id="ARBA00023049"/>
    </source>
</evidence>
<evidence type="ECO:0000256" key="1">
    <source>
        <dbReference type="ARBA" id="ARBA00022670"/>
    </source>
</evidence>
<gene>
    <name evidence="8" type="ordered locus">TTX_0675</name>
</gene>
<sequence>MKLPRSFLDEVERRCSPREECVALLFGIGGEVSSWVWLKNVARSAIEFKVDPEEFYSALAEAEARGAELLAIFHTHPGPPVPSDLDLKYMRLWRVVWIIANVYTLELAGWMATPWGIKPINVERI</sequence>
<dbReference type="HOGENOM" id="CLU_116765_4_2_2"/>
<dbReference type="PATRIC" id="fig|768679.9.peg.688"/>
<dbReference type="PaxDb" id="768679-TTX_0675"/>
<dbReference type="KEGG" id="ttn:TTX_0675"/>
<dbReference type="GO" id="GO:0008235">
    <property type="term" value="F:metalloexopeptidase activity"/>
    <property type="evidence" value="ECO:0007669"/>
    <property type="project" value="TreeGrafter"/>
</dbReference>
<dbReference type="PANTHER" id="PTHR34858">
    <property type="entry name" value="CYSO-CYSTEINE PEPTIDASE"/>
    <property type="match status" value="1"/>
</dbReference>
<proteinExistence type="predicted"/>
<evidence type="ECO:0000313" key="8">
    <source>
        <dbReference type="EMBL" id="CCC81334.1"/>
    </source>
</evidence>
<keyword evidence="1 8" id="KW-0645">Protease</keyword>
<keyword evidence="2" id="KW-0479">Metal-binding</keyword>
<evidence type="ECO:0000259" key="7">
    <source>
        <dbReference type="Pfam" id="PF14464"/>
    </source>
</evidence>
<dbReference type="EMBL" id="FN869859">
    <property type="protein sequence ID" value="CCC81334.1"/>
    <property type="molecule type" value="Genomic_DNA"/>
</dbReference>
<feature type="domain" description="JAB" evidence="7">
    <location>
        <begin position="13"/>
        <end position="102"/>
    </location>
</feature>
<dbReference type="SUPFAM" id="SSF102712">
    <property type="entry name" value="JAB1/MPN domain"/>
    <property type="match status" value="1"/>
</dbReference>
<dbReference type="Proteomes" id="UP000002654">
    <property type="component" value="Chromosome"/>
</dbReference>